<proteinExistence type="inferred from homology"/>
<dbReference type="InterPro" id="IPR029058">
    <property type="entry name" value="AB_hydrolase_fold"/>
</dbReference>
<dbReference type="InterPro" id="IPR019826">
    <property type="entry name" value="Carboxylesterase_B_AS"/>
</dbReference>
<keyword evidence="2 3" id="KW-0378">Hydrolase</keyword>
<comment type="similarity">
    <text evidence="1 3">Belongs to the type-B carboxylesterase/lipase family.</text>
</comment>
<dbReference type="EMBL" id="CAUEEQ010008640">
    <property type="protein sequence ID" value="CAJ0932545.1"/>
    <property type="molecule type" value="Genomic_DNA"/>
</dbReference>
<keyword evidence="6" id="KW-1185">Reference proteome</keyword>
<name>A0ABN9L7A5_9NEOB</name>
<feature type="domain" description="Carboxylesterase type B" evidence="4">
    <location>
        <begin position="27"/>
        <end position="538"/>
    </location>
</feature>
<dbReference type="PROSITE" id="PS00941">
    <property type="entry name" value="CARBOXYLESTERASE_B_2"/>
    <property type="match status" value="1"/>
</dbReference>
<evidence type="ECO:0000256" key="3">
    <source>
        <dbReference type="RuleBase" id="RU361235"/>
    </source>
</evidence>
<gene>
    <name evidence="5" type="ORF">RIMI_LOCUS5139178</name>
</gene>
<dbReference type="CDD" id="cd00312">
    <property type="entry name" value="Esterase_lipase"/>
    <property type="match status" value="1"/>
</dbReference>
<evidence type="ECO:0000313" key="6">
    <source>
        <dbReference type="Proteomes" id="UP001176940"/>
    </source>
</evidence>
<evidence type="ECO:0000256" key="1">
    <source>
        <dbReference type="ARBA" id="ARBA00005964"/>
    </source>
</evidence>
<evidence type="ECO:0000256" key="2">
    <source>
        <dbReference type="ARBA" id="ARBA00022801"/>
    </source>
</evidence>
<reference evidence="5" key="1">
    <citation type="submission" date="2023-07" db="EMBL/GenBank/DDBJ databases">
        <authorList>
            <person name="Stuckert A."/>
        </authorList>
    </citation>
    <scope>NUCLEOTIDE SEQUENCE</scope>
</reference>
<dbReference type="InterPro" id="IPR050309">
    <property type="entry name" value="Type-B_Carboxylest/Lipase"/>
</dbReference>
<accession>A0ABN9L7A5</accession>
<evidence type="ECO:0000259" key="4">
    <source>
        <dbReference type="Pfam" id="PF00135"/>
    </source>
</evidence>
<dbReference type="PROSITE" id="PS00122">
    <property type="entry name" value="CARBOXYLESTERASE_B_1"/>
    <property type="match status" value="1"/>
</dbReference>
<feature type="non-terminal residue" evidence="5">
    <location>
        <position position="559"/>
    </location>
</feature>
<comment type="caution">
    <text evidence="5">The sequence shown here is derived from an EMBL/GenBank/DDBJ whole genome shotgun (WGS) entry which is preliminary data.</text>
</comment>
<feature type="signal peptide" evidence="3">
    <location>
        <begin position="1"/>
        <end position="21"/>
    </location>
</feature>
<protein>
    <recommendedName>
        <fullName evidence="3">Carboxylic ester hydrolase</fullName>
        <ecNumber evidence="3">3.1.1.-</ecNumber>
    </recommendedName>
</protein>
<sequence>MESLRHILLLTPLFLTAIGTGLKDGRPLVSTKYGDLRGITVPVKETSRAIDAFFGIPFAKPPVGPLRFGNPEPPEPWKSVRDASEFSPMCLQVEEAMSSFGKYYQTSFKPPRSSEDCLYLNVFTPADRAKKSNLPVMVVIHGGGLLFGLAGLFDGSALSAYENVVVVSIQYRLGILRFISSGDKRLCGNYGFLDQVAALQWVQENIADFGGDPSSVTIFGESAGGISVSALVLSPLSKGLFHRAISESGTAAMASMVVSTSEELIYYRNIISELSGCDLASLADCLMKKSEEEIYTISEKMGMLFLPACVDGVFLPKPVGTMFADKESNKVPFLLGMNNQEFGWVFLLLLNITEVAAGMTRESVAVKLHNPLLLGQRPEAIPHVVDEYVGDATDPEEIRDRFQDLCGDLMFVIPALKTAKSHRDMGLPVYFYEYQHPPSLLDHTRPDFVKADHTDELVFVSGGPFLRDGAIYSGPATQEEKRLARTIMKYWANFARTGNPNSPGLTTWPEYGADERYLEINLKQKSSSKLKEEKFKFWTELLPKKILSETLDGDDRTEL</sequence>
<organism evidence="5 6">
    <name type="scientific">Ranitomeya imitator</name>
    <name type="common">mimic poison frog</name>
    <dbReference type="NCBI Taxonomy" id="111125"/>
    <lineage>
        <taxon>Eukaryota</taxon>
        <taxon>Metazoa</taxon>
        <taxon>Chordata</taxon>
        <taxon>Craniata</taxon>
        <taxon>Vertebrata</taxon>
        <taxon>Euteleostomi</taxon>
        <taxon>Amphibia</taxon>
        <taxon>Batrachia</taxon>
        <taxon>Anura</taxon>
        <taxon>Neobatrachia</taxon>
        <taxon>Hyloidea</taxon>
        <taxon>Dendrobatidae</taxon>
        <taxon>Dendrobatinae</taxon>
        <taxon>Ranitomeya</taxon>
    </lineage>
</organism>
<dbReference type="Proteomes" id="UP001176940">
    <property type="component" value="Unassembled WGS sequence"/>
</dbReference>
<feature type="chain" id="PRO_5044949425" description="Carboxylic ester hydrolase" evidence="3">
    <location>
        <begin position="22"/>
        <end position="559"/>
    </location>
</feature>
<dbReference type="PANTHER" id="PTHR11559">
    <property type="entry name" value="CARBOXYLESTERASE"/>
    <property type="match status" value="1"/>
</dbReference>
<dbReference type="EC" id="3.1.1.-" evidence="3"/>
<keyword evidence="3" id="KW-0732">Signal</keyword>
<dbReference type="InterPro" id="IPR019819">
    <property type="entry name" value="Carboxylesterase_B_CS"/>
</dbReference>
<dbReference type="SUPFAM" id="SSF53474">
    <property type="entry name" value="alpha/beta-Hydrolases"/>
    <property type="match status" value="1"/>
</dbReference>
<dbReference type="Pfam" id="PF00135">
    <property type="entry name" value="COesterase"/>
    <property type="match status" value="1"/>
</dbReference>
<evidence type="ECO:0000313" key="5">
    <source>
        <dbReference type="EMBL" id="CAJ0932545.1"/>
    </source>
</evidence>
<dbReference type="InterPro" id="IPR002018">
    <property type="entry name" value="CarbesteraseB"/>
</dbReference>
<dbReference type="Gene3D" id="3.40.50.1820">
    <property type="entry name" value="alpha/beta hydrolase"/>
    <property type="match status" value="1"/>
</dbReference>